<dbReference type="CDD" id="cd07931">
    <property type="entry name" value="eukaryotic_phosphagen_kinases"/>
    <property type="match status" value="1"/>
</dbReference>
<dbReference type="SUPFAM" id="SSF48034">
    <property type="entry name" value="Guanido kinase N-terminal domain"/>
    <property type="match status" value="1"/>
</dbReference>
<keyword evidence="4 7" id="KW-0418">Kinase</keyword>
<dbReference type="Proteomes" id="UP000887568">
    <property type="component" value="Unplaced"/>
</dbReference>
<name>A0A913ZEJ5_PATMI</name>
<feature type="compositionally biased region" description="Polar residues" evidence="9">
    <location>
        <begin position="84"/>
        <end position="101"/>
    </location>
</feature>
<dbReference type="InterPro" id="IPR000749">
    <property type="entry name" value="ATP-guanido_PTrfase"/>
</dbReference>
<evidence type="ECO:0000256" key="8">
    <source>
        <dbReference type="RuleBase" id="RU000505"/>
    </source>
</evidence>
<feature type="domain" description="Phosphagen kinase C-terminal" evidence="11">
    <location>
        <begin position="241"/>
        <end position="492"/>
    </location>
</feature>
<evidence type="ECO:0000256" key="6">
    <source>
        <dbReference type="PROSITE-ProRule" id="PRU00842"/>
    </source>
</evidence>
<evidence type="ECO:0000259" key="10">
    <source>
        <dbReference type="PROSITE" id="PS51509"/>
    </source>
</evidence>
<dbReference type="PROSITE" id="PS00112">
    <property type="entry name" value="PHOSPHAGEN_KINASE"/>
    <property type="match status" value="1"/>
</dbReference>
<evidence type="ECO:0000256" key="7">
    <source>
        <dbReference type="PROSITE-ProRule" id="PRU00843"/>
    </source>
</evidence>
<evidence type="ECO:0000259" key="11">
    <source>
        <dbReference type="PROSITE" id="PS51510"/>
    </source>
</evidence>
<accession>A0A913ZEJ5</accession>
<sequence>MHRTPSPRGPLLPPPNHGTVASTAAVAFPFRTARLSVIRRPTLICTGKIVLVTCLLALTYRYLTGGCNSTETTPNNPSSEPSPKASQSQSDMASSEYVTQSMAAKDPKHDPFFDLIMDDDLAKNQWPKQLTSHQEEGKKGKDVSLMGKVMTPELFNKLKDIKTKTAGWTIARAMNTGTCYQSSFVGCHAGDPESYEIFKELFHPVIEKYHVGYKLDGSMKHITDMDPDKLTVALKDEAKAKVFSSRIRVARNLNFFPLNPGGTVETRNQIADLMSKVFDSFKDSDTYSDLAGTFHRHTEMTPEETQELVDGHFLFRGKDKMQAASGYHRFWPKGRGIFLNKSKTFVVWVNEGDHLRIISMEQGGDIKSVFTRLSRAIKAMEEGVKKVTGRESVFASDPALGVITCCPSNLGTAMRGSVHIGVPTIASALGLAEIDKMARTINCQARGSSGEHSAIVDRVDISNWRRLGFTEYSLVQDLIRGANLLSALEDKFVSKEADASNVDQVLAQLMSDVTIAGK</sequence>
<dbReference type="InterPro" id="IPR022413">
    <property type="entry name" value="ATP-guanido_PTrfase_N"/>
</dbReference>
<feature type="binding site" evidence="7">
    <location>
        <begin position="244"/>
        <end position="248"/>
    </location>
    <ligand>
        <name>ATP</name>
        <dbReference type="ChEBI" id="CHEBI:30616"/>
    </ligand>
</feature>
<feature type="binding site" evidence="7">
    <location>
        <begin position="446"/>
        <end position="451"/>
    </location>
    <ligand>
        <name>ATP</name>
        <dbReference type="ChEBI" id="CHEBI:30616"/>
    </ligand>
</feature>
<evidence type="ECO:0000256" key="1">
    <source>
        <dbReference type="ARBA" id="ARBA00006798"/>
    </source>
</evidence>
<evidence type="ECO:0000256" key="9">
    <source>
        <dbReference type="SAM" id="MobiDB-lite"/>
    </source>
</evidence>
<feature type="binding site" evidence="7">
    <location>
        <position position="356"/>
    </location>
    <ligand>
        <name>ATP</name>
        <dbReference type="ChEBI" id="CHEBI:30616"/>
    </ligand>
</feature>
<dbReference type="Gene3D" id="3.30.590.10">
    <property type="entry name" value="Glutamine synthetase/guanido kinase, catalytic domain"/>
    <property type="match status" value="1"/>
</dbReference>
<dbReference type="Pfam" id="PF00217">
    <property type="entry name" value="ATP-gua_Ptrans"/>
    <property type="match status" value="1"/>
</dbReference>
<dbReference type="InterPro" id="IPR036802">
    <property type="entry name" value="ATP-guanido_PTrfase_N_sf"/>
</dbReference>
<feature type="region of interest" description="Disordered" evidence="9">
    <location>
        <begin position="70"/>
        <end position="101"/>
    </location>
</feature>
<dbReference type="Pfam" id="PF02807">
    <property type="entry name" value="ATP-gua_PtransN"/>
    <property type="match status" value="1"/>
</dbReference>
<dbReference type="GO" id="GO:0005615">
    <property type="term" value="C:extracellular space"/>
    <property type="evidence" value="ECO:0007669"/>
    <property type="project" value="TreeGrafter"/>
</dbReference>
<dbReference type="SUPFAM" id="SSF55931">
    <property type="entry name" value="Glutamine synthetase/guanido kinase"/>
    <property type="match status" value="1"/>
</dbReference>
<keyword evidence="2 7" id="KW-0808">Transferase</keyword>
<dbReference type="OMA" id="GCHAGDL"/>
<feature type="binding site" evidence="7">
    <location>
        <begin position="415"/>
        <end position="419"/>
    </location>
    <ligand>
        <name>ATP</name>
        <dbReference type="ChEBI" id="CHEBI:30616"/>
    </ligand>
</feature>
<dbReference type="InterPro" id="IPR014746">
    <property type="entry name" value="Gln_synth/guanido_kin_cat_dom"/>
</dbReference>
<evidence type="ECO:0000256" key="5">
    <source>
        <dbReference type="ARBA" id="ARBA00022840"/>
    </source>
</evidence>
<keyword evidence="13" id="KW-1185">Reference proteome</keyword>
<dbReference type="GO" id="GO:0005524">
    <property type="term" value="F:ATP binding"/>
    <property type="evidence" value="ECO:0007669"/>
    <property type="project" value="UniProtKB-UniRule"/>
</dbReference>
<evidence type="ECO:0000256" key="2">
    <source>
        <dbReference type="ARBA" id="ARBA00022679"/>
    </source>
</evidence>
<dbReference type="PANTHER" id="PTHR11547">
    <property type="entry name" value="ARGININE OR CREATINE KINASE"/>
    <property type="match status" value="1"/>
</dbReference>
<evidence type="ECO:0008006" key="14">
    <source>
        <dbReference type="Google" id="ProtNLM"/>
    </source>
</evidence>
<protein>
    <recommendedName>
        <fullName evidence="14">Arginine kinase</fullName>
    </recommendedName>
</protein>
<reference evidence="12" key="1">
    <citation type="submission" date="2022-11" db="UniProtKB">
        <authorList>
            <consortium name="EnsemblMetazoa"/>
        </authorList>
    </citation>
    <scope>IDENTIFICATION</scope>
</reference>
<feature type="compositionally biased region" description="Low complexity" evidence="9">
    <location>
        <begin position="70"/>
        <end position="83"/>
    </location>
</feature>
<organism evidence="12 13">
    <name type="scientific">Patiria miniata</name>
    <name type="common">Bat star</name>
    <name type="synonym">Asterina miniata</name>
    <dbReference type="NCBI Taxonomy" id="46514"/>
    <lineage>
        <taxon>Eukaryota</taxon>
        <taxon>Metazoa</taxon>
        <taxon>Echinodermata</taxon>
        <taxon>Eleutherozoa</taxon>
        <taxon>Asterozoa</taxon>
        <taxon>Asteroidea</taxon>
        <taxon>Valvatacea</taxon>
        <taxon>Valvatida</taxon>
        <taxon>Asterinidae</taxon>
        <taxon>Patiria</taxon>
    </lineage>
</organism>
<dbReference type="GO" id="GO:0004111">
    <property type="term" value="F:creatine kinase activity"/>
    <property type="evidence" value="ECO:0007669"/>
    <property type="project" value="InterPro"/>
</dbReference>
<feature type="domain" description="Phosphagen kinase N-terminal" evidence="10">
    <location>
        <begin position="128"/>
        <end position="211"/>
    </location>
</feature>
<keyword evidence="5 7" id="KW-0067">ATP-binding</keyword>
<dbReference type="InterPro" id="IPR022414">
    <property type="entry name" value="ATP-guanido_PTrfase_cat"/>
</dbReference>
<dbReference type="PROSITE" id="PS51509">
    <property type="entry name" value="PHOSPHAGEN_KINASE_N"/>
    <property type="match status" value="1"/>
</dbReference>
<dbReference type="EnsemblMetazoa" id="XM_038193442.1">
    <property type="protein sequence ID" value="XP_038049370.1"/>
    <property type="gene ID" value="LOC119722994"/>
</dbReference>
<dbReference type="RefSeq" id="XP_038049370.1">
    <property type="nucleotide sequence ID" value="XM_038193442.1"/>
</dbReference>
<dbReference type="GeneID" id="119722994"/>
<dbReference type="GO" id="GO:0046314">
    <property type="term" value="P:phosphocreatine biosynthetic process"/>
    <property type="evidence" value="ECO:0007669"/>
    <property type="project" value="InterPro"/>
</dbReference>
<evidence type="ECO:0000256" key="4">
    <source>
        <dbReference type="ARBA" id="ARBA00022777"/>
    </source>
</evidence>
<dbReference type="PANTHER" id="PTHR11547:SF38">
    <property type="entry name" value="ARGININE KINASE 1-RELATED"/>
    <property type="match status" value="1"/>
</dbReference>
<dbReference type="OrthoDB" id="430219at2759"/>
<keyword evidence="3 7" id="KW-0547">Nucleotide-binding</keyword>
<evidence type="ECO:0000313" key="13">
    <source>
        <dbReference type="Proteomes" id="UP000887568"/>
    </source>
</evidence>
<dbReference type="Gene3D" id="1.10.135.10">
    <property type="entry name" value="ATP:guanido phosphotransferase, N-terminal domain"/>
    <property type="match status" value="1"/>
</dbReference>
<comment type="similarity">
    <text evidence="1 6 8">Belongs to the ATP:guanido phosphotransferase family.</text>
</comment>
<evidence type="ECO:0000313" key="12">
    <source>
        <dbReference type="EnsemblMetazoa" id="XP_038049370.1"/>
    </source>
</evidence>
<dbReference type="FunFam" id="3.30.590.10:FF:000006">
    <property type="entry name" value="Arginine kinase 1"/>
    <property type="match status" value="1"/>
</dbReference>
<evidence type="ECO:0000256" key="3">
    <source>
        <dbReference type="ARBA" id="ARBA00022741"/>
    </source>
</evidence>
<dbReference type="PROSITE" id="PS51510">
    <property type="entry name" value="PHOSPHAGEN_KINASE_C"/>
    <property type="match status" value="1"/>
</dbReference>
<feature type="binding site" evidence="7">
    <location>
        <position position="312"/>
    </location>
    <ligand>
        <name>ATP</name>
        <dbReference type="ChEBI" id="CHEBI:30616"/>
    </ligand>
</feature>
<proteinExistence type="inferred from homology"/>
<dbReference type="AlphaFoldDB" id="A0A913ZEJ5"/>
<dbReference type="InterPro" id="IPR022415">
    <property type="entry name" value="ATP-guanido_PTrfase_AS"/>
</dbReference>